<dbReference type="InParanoid" id="A0A067QBG0"/>
<dbReference type="GO" id="GO:0005634">
    <property type="term" value="C:nucleus"/>
    <property type="evidence" value="ECO:0007669"/>
    <property type="project" value="UniProtKB-SubCell"/>
</dbReference>
<dbReference type="STRING" id="933084.A0A067QBG0"/>
<dbReference type="AlphaFoldDB" id="A0A067QBG0"/>
<evidence type="ECO:0008006" key="9">
    <source>
        <dbReference type="Google" id="ProtNLM"/>
    </source>
</evidence>
<dbReference type="InterPro" id="IPR052035">
    <property type="entry name" value="ZnF_BED_domain_contain"/>
</dbReference>
<evidence type="ECO:0000256" key="3">
    <source>
        <dbReference type="ARBA" id="ARBA00022771"/>
    </source>
</evidence>
<gene>
    <name evidence="7" type="ORF">JAAARDRAFT_187663</name>
</gene>
<dbReference type="InterPro" id="IPR012337">
    <property type="entry name" value="RNaseH-like_sf"/>
</dbReference>
<dbReference type="HOGENOM" id="CLU_007316_2_1_1"/>
<keyword evidence="5" id="KW-0539">Nucleus</keyword>
<keyword evidence="8" id="KW-1185">Reference proteome</keyword>
<dbReference type="PANTHER" id="PTHR46481">
    <property type="entry name" value="ZINC FINGER BED DOMAIN-CONTAINING PROTEIN 4"/>
    <property type="match status" value="1"/>
</dbReference>
<dbReference type="EMBL" id="KL197709">
    <property type="protein sequence ID" value="KDQ64319.1"/>
    <property type="molecule type" value="Genomic_DNA"/>
</dbReference>
<feature type="region of interest" description="Disordered" evidence="6">
    <location>
        <begin position="605"/>
        <end position="629"/>
    </location>
</feature>
<evidence type="ECO:0000256" key="5">
    <source>
        <dbReference type="ARBA" id="ARBA00023242"/>
    </source>
</evidence>
<evidence type="ECO:0000256" key="6">
    <source>
        <dbReference type="SAM" id="MobiDB-lite"/>
    </source>
</evidence>
<dbReference type="PANTHER" id="PTHR46481:SF10">
    <property type="entry name" value="ZINC FINGER BED DOMAIN-CONTAINING PROTEIN 39"/>
    <property type="match status" value="1"/>
</dbReference>
<organism evidence="7 8">
    <name type="scientific">Jaapia argillacea MUCL 33604</name>
    <dbReference type="NCBI Taxonomy" id="933084"/>
    <lineage>
        <taxon>Eukaryota</taxon>
        <taxon>Fungi</taxon>
        <taxon>Dikarya</taxon>
        <taxon>Basidiomycota</taxon>
        <taxon>Agaricomycotina</taxon>
        <taxon>Agaricomycetes</taxon>
        <taxon>Agaricomycetidae</taxon>
        <taxon>Jaapiales</taxon>
        <taxon>Jaapiaceae</taxon>
        <taxon>Jaapia</taxon>
    </lineage>
</organism>
<evidence type="ECO:0000313" key="7">
    <source>
        <dbReference type="EMBL" id="KDQ64319.1"/>
    </source>
</evidence>
<evidence type="ECO:0000313" key="8">
    <source>
        <dbReference type="Proteomes" id="UP000027265"/>
    </source>
</evidence>
<feature type="region of interest" description="Disordered" evidence="6">
    <location>
        <begin position="109"/>
        <end position="137"/>
    </location>
</feature>
<dbReference type="OrthoDB" id="2423954at2759"/>
<sequence length="672" mass="75041">MSGRPKSWIWNYFTQGTHLYKSDHSHKESWCNRCLQEEVLSLGREDEINLLAGIISEVRLEPAREEIARSSVPSMAGKKSSMIVHIKKCCHVDQTVKDHIRDLIAQDKENQNLPASAPQPPGPAASRTDSPSTQLPGRVVQPLRTAQTWPLEGPSRNVEVWTGEQQEEFNKDLCQTFAMRYFLKKYCPGVLVPDRRVVSGRVLACVVHEVEERNKAKTLGKLGAAMNDGFKTIAKDNVATTSMIVEGRAYLIRTHEISPEEKTGDAMLEIIEADITFIEKEYGVKIISWCTDEGPDGKKARRLLGAKRPDLVVPPCWAHQINLIVGEYLKLKIAFVETGADALEVIKWFNSHGKALSILNAEQASIPPNKVLALLLPAPTRWTTHYLAFDRLDEVANAVKSSVIKHTPRLVVAAGERADLKAKATEIIDIVSDYTFWGDLSQLGLDLEPLAVSTHVLEGDDTRLDHVLLTLGNLYRIFIDHAIEEKTELDLVAIWSDFDTTPEDTNGRAGLVKLAIRILSIVPNAAPVERNFSDFGLIQTPQRSQLDPQTVHQTSVVRQDLKRKYEDAGLFPQCKKRNLGRHSDEEIPGTDTINFRGIATFLMDSASGDDSEDEGGGVERAPGLSGVPQSRLYRERESFTLANMFEYSNTQDLGFYWSSDKQQLRDDLQGDA</sequence>
<reference evidence="8" key="1">
    <citation type="journal article" date="2014" name="Proc. Natl. Acad. Sci. U.S.A.">
        <title>Extensive sampling of basidiomycete genomes demonstrates inadequacy of the white-rot/brown-rot paradigm for wood decay fungi.</title>
        <authorList>
            <person name="Riley R."/>
            <person name="Salamov A.A."/>
            <person name="Brown D.W."/>
            <person name="Nagy L.G."/>
            <person name="Floudas D."/>
            <person name="Held B.W."/>
            <person name="Levasseur A."/>
            <person name="Lombard V."/>
            <person name="Morin E."/>
            <person name="Otillar R."/>
            <person name="Lindquist E.A."/>
            <person name="Sun H."/>
            <person name="LaButti K.M."/>
            <person name="Schmutz J."/>
            <person name="Jabbour D."/>
            <person name="Luo H."/>
            <person name="Baker S.E."/>
            <person name="Pisabarro A.G."/>
            <person name="Walton J.D."/>
            <person name="Blanchette R.A."/>
            <person name="Henrissat B."/>
            <person name="Martin F."/>
            <person name="Cullen D."/>
            <person name="Hibbett D.S."/>
            <person name="Grigoriev I.V."/>
        </authorList>
    </citation>
    <scope>NUCLEOTIDE SEQUENCE [LARGE SCALE GENOMIC DNA]</scope>
    <source>
        <strain evidence="8">MUCL 33604</strain>
    </source>
</reference>
<dbReference type="Proteomes" id="UP000027265">
    <property type="component" value="Unassembled WGS sequence"/>
</dbReference>
<dbReference type="GO" id="GO:0008270">
    <property type="term" value="F:zinc ion binding"/>
    <property type="evidence" value="ECO:0007669"/>
    <property type="project" value="UniProtKB-KW"/>
</dbReference>
<keyword evidence="3" id="KW-0863">Zinc-finger</keyword>
<name>A0A067QBG0_9AGAM</name>
<proteinExistence type="predicted"/>
<keyword evidence="4" id="KW-0862">Zinc</keyword>
<keyword evidence="2" id="KW-0479">Metal-binding</keyword>
<evidence type="ECO:0000256" key="4">
    <source>
        <dbReference type="ARBA" id="ARBA00022833"/>
    </source>
</evidence>
<feature type="compositionally biased region" description="Acidic residues" evidence="6">
    <location>
        <begin position="607"/>
        <end position="616"/>
    </location>
</feature>
<evidence type="ECO:0000256" key="2">
    <source>
        <dbReference type="ARBA" id="ARBA00022723"/>
    </source>
</evidence>
<evidence type="ECO:0000256" key="1">
    <source>
        <dbReference type="ARBA" id="ARBA00004123"/>
    </source>
</evidence>
<accession>A0A067QBG0</accession>
<comment type="subcellular location">
    <subcellularLocation>
        <location evidence="1">Nucleus</location>
    </subcellularLocation>
</comment>
<dbReference type="SUPFAM" id="SSF53098">
    <property type="entry name" value="Ribonuclease H-like"/>
    <property type="match status" value="1"/>
</dbReference>
<protein>
    <recommendedName>
        <fullName evidence="9">DUF659 domain-containing protein</fullName>
    </recommendedName>
</protein>